<dbReference type="Proteomes" id="UP000541347">
    <property type="component" value="Unassembled WGS sequence"/>
</dbReference>
<protein>
    <recommendedName>
        <fullName evidence="3">Phage tail assembly protein</fullName>
    </recommendedName>
</protein>
<dbReference type="EMBL" id="JAABLP010000001">
    <property type="protein sequence ID" value="NBN62775.1"/>
    <property type="molecule type" value="Genomic_DNA"/>
</dbReference>
<proteinExistence type="predicted"/>
<dbReference type="InterPro" id="IPR019289">
    <property type="entry name" value="Phage_tail_E/E"/>
</dbReference>
<keyword evidence="2" id="KW-1185">Reference proteome</keyword>
<reference evidence="1 2" key="1">
    <citation type="submission" date="2020-01" db="EMBL/GenBank/DDBJ databases">
        <authorList>
            <person name="Peng S.Y."/>
            <person name="Li J."/>
            <person name="Wang M."/>
            <person name="Wang L."/>
            <person name="Wang C.Q."/>
            <person name="Wang J.R."/>
        </authorList>
    </citation>
    <scope>NUCLEOTIDE SEQUENCE [LARGE SCALE GENOMIC DNA]</scope>
    <source>
        <strain evidence="1 2">XCT-34</strain>
    </source>
</reference>
<organism evidence="1 2">
    <name type="scientific">Pannonibacter tanglangensis</name>
    <dbReference type="NCBI Taxonomy" id="2750084"/>
    <lineage>
        <taxon>Bacteria</taxon>
        <taxon>Pseudomonadati</taxon>
        <taxon>Pseudomonadota</taxon>
        <taxon>Alphaproteobacteria</taxon>
        <taxon>Hyphomicrobiales</taxon>
        <taxon>Stappiaceae</taxon>
        <taxon>Pannonibacter</taxon>
    </lineage>
</organism>
<dbReference type="RefSeq" id="WP_161674006.1">
    <property type="nucleotide sequence ID" value="NZ_JAABLP010000001.1"/>
</dbReference>
<sequence length="94" mass="9963">MDDIRTHTLLTPIRRPEAEGGDITTLSFHEPDVGEMITAAKAGGGDAVIERMAQLALSCGLDLPTFKRIKSRDLTAIMVLTGDWLGNGEAPAGS</sequence>
<comment type="caution">
    <text evidence="1">The sequence shown here is derived from an EMBL/GenBank/DDBJ whole genome shotgun (WGS) entry which is preliminary data.</text>
</comment>
<evidence type="ECO:0008006" key="3">
    <source>
        <dbReference type="Google" id="ProtNLM"/>
    </source>
</evidence>
<evidence type="ECO:0000313" key="1">
    <source>
        <dbReference type="EMBL" id="NBN62775.1"/>
    </source>
</evidence>
<gene>
    <name evidence="1" type="ORF">GWI71_03690</name>
</gene>
<accession>A0ABW9ZJ69</accession>
<dbReference type="Pfam" id="PF10109">
    <property type="entry name" value="Phage_TAC_7"/>
    <property type="match status" value="1"/>
</dbReference>
<evidence type="ECO:0000313" key="2">
    <source>
        <dbReference type="Proteomes" id="UP000541347"/>
    </source>
</evidence>
<name>A0ABW9ZJ69_9HYPH</name>